<proteinExistence type="predicted"/>
<dbReference type="EMBL" id="DSUT01000128">
    <property type="protein sequence ID" value="HGK28516.1"/>
    <property type="molecule type" value="Genomic_DNA"/>
</dbReference>
<name>A0A7C4GDE6_UNCW3</name>
<dbReference type="AlphaFoldDB" id="A0A7C4GDE6"/>
<organism evidence="1">
    <name type="scientific">candidate division WOR-3 bacterium</name>
    <dbReference type="NCBI Taxonomy" id="2052148"/>
    <lineage>
        <taxon>Bacteria</taxon>
        <taxon>Bacteria division WOR-3</taxon>
    </lineage>
</organism>
<accession>A0A7C4GDE6</accession>
<evidence type="ECO:0000313" key="1">
    <source>
        <dbReference type="EMBL" id="HGK28516.1"/>
    </source>
</evidence>
<sequence>MIGRWFEGARAGRILCVLLPVAAGLGAELRVAGSPAKASVSVVRRVDVDYYLLTRAAPLEFDVDAAGDTAVWLRVYTRLWWPAGGNDRERYALSLWRDELERPYEFETEVSGTSRAAGGRRVGAWRSFFVQVPPGKNRLRLTLGGTRAETVGVRFVFQSPRPWRPLELPGFKRLELALSPGDRAEVRRYYEVPAGRELRFGVSGPGRLRVRVRLNYDATLLGQQTFLLTLKDGKRELARQTLTVGRSLTARFLNATDKVPSTERVVRLELPAGERELTAVVGGTLARSAAVAVEVLAPEKYE</sequence>
<reference evidence="1" key="1">
    <citation type="journal article" date="2020" name="mSystems">
        <title>Genome- and Community-Level Interaction Insights into Carbon Utilization and Element Cycling Functions of Hydrothermarchaeota in Hydrothermal Sediment.</title>
        <authorList>
            <person name="Zhou Z."/>
            <person name="Liu Y."/>
            <person name="Xu W."/>
            <person name="Pan J."/>
            <person name="Luo Z.H."/>
            <person name="Li M."/>
        </authorList>
    </citation>
    <scope>NUCLEOTIDE SEQUENCE [LARGE SCALE GENOMIC DNA]</scope>
    <source>
        <strain evidence="1">SpSt-488</strain>
    </source>
</reference>
<protein>
    <submittedName>
        <fullName evidence="1">Uncharacterized protein</fullName>
    </submittedName>
</protein>
<gene>
    <name evidence="1" type="ORF">ENS41_06125</name>
</gene>
<comment type="caution">
    <text evidence="1">The sequence shown here is derived from an EMBL/GenBank/DDBJ whole genome shotgun (WGS) entry which is preliminary data.</text>
</comment>